<dbReference type="SUPFAM" id="SSF103473">
    <property type="entry name" value="MFS general substrate transporter"/>
    <property type="match status" value="1"/>
</dbReference>
<evidence type="ECO:0000256" key="3">
    <source>
        <dbReference type="ARBA" id="ARBA00022989"/>
    </source>
</evidence>
<feature type="transmembrane region" description="Helical" evidence="5">
    <location>
        <begin position="372"/>
        <end position="395"/>
    </location>
</feature>
<keyword evidence="2 5" id="KW-0812">Transmembrane</keyword>
<dbReference type="InterPro" id="IPR020846">
    <property type="entry name" value="MFS_dom"/>
</dbReference>
<evidence type="ECO:0000259" key="6">
    <source>
        <dbReference type="PROSITE" id="PS50850"/>
    </source>
</evidence>
<dbReference type="InterPro" id="IPR005828">
    <property type="entry name" value="MFS_sugar_transport-like"/>
</dbReference>
<evidence type="ECO:0000256" key="5">
    <source>
        <dbReference type="SAM" id="Phobius"/>
    </source>
</evidence>
<organism evidence="7 8">
    <name type="scientific">Kalanchoe fedtschenkoi</name>
    <name type="common">Lavender scallops</name>
    <name type="synonym">South American air plant</name>
    <dbReference type="NCBI Taxonomy" id="63787"/>
    <lineage>
        <taxon>Eukaryota</taxon>
        <taxon>Viridiplantae</taxon>
        <taxon>Streptophyta</taxon>
        <taxon>Embryophyta</taxon>
        <taxon>Tracheophyta</taxon>
        <taxon>Spermatophyta</taxon>
        <taxon>Magnoliopsida</taxon>
        <taxon>eudicotyledons</taxon>
        <taxon>Gunneridae</taxon>
        <taxon>Pentapetalae</taxon>
        <taxon>Saxifragales</taxon>
        <taxon>Crassulaceae</taxon>
        <taxon>Kalanchoe</taxon>
    </lineage>
</organism>
<name>A0A7N0SVV5_KALFE</name>
<keyword evidence="8" id="KW-1185">Reference proteome</keyword>
<keyword evidence="3 5" id="KW-1133">Transmembrane helix</keyword>
<feature type="transmembrane region" description="Helical" evidence="5">
    <location>
        <begin position="309"/>
        <end position="329"/>
    </location>
</feature>
<feature type="transmembrane region" description="Helical" evidence="5">
    <location>
        <begin position="137"/>
        <end position="154"/>
    </location>
</feature>
<feature type="transmembrane region" description="Helical" evidence="5">
    <location>
        <begin position="458"/>
        <end position="479"/>
    </location>
</feature>
<dbReference type="EnsemblPlants" id="Kaladp0008s0004.1.v1.1">
    <property type="protein sequence ID" value="Kaladp0008s0004.1.v1.1.CDS.1"/>
    <property type="gene ID" value="Kaladp0008s0004.v1.1"/>
</dbReference>
<evidence type="ECO:0000256" key="1">
    <source>
        <dbReference type="ARBA" id="ARBA00004141"/>
    </source>
</evidence>
<feature type="transmembrane region" description="Helical" evidence="5">
    <location>
        <begin position="401"/>
        <end position="422"/>
    </location>
</feature>
<evidence type="ECO:0000256" key="4">
    <source>
        <dbReference type="ARBA" id="ARBA00023136"/>
    </source>
</evidence>
<dbReference type="Gene3D" id="1.20.1250.20">
    <property type="entry name" value="MFS general substrate transporter like domains"/>
    <property type="match status" value="1"/>
</dbReference>
<dbReference type="Pfam" id="PF00083">
    <property type="entry name" value="Sugar_tr"/>
    <property type="match status" value="1"/>
</dbReference>
<reference evidence="7" key="1">
    <citation type="submission" date="2021-01" db="UniProtKB">
        <authorList>
            <consortium name="EnsemblPlants"/>
        </authorList>
    </citation>
    <scope>IDENTIFICATION</scope>
</reference>
<dbReference type="PANTHER" id="PTHR24064">
    <property type="entry name" value="SOLUTE CARRIER FAMILY 22 MEMBER"/>
    <property type="match status" value="1"/>
</dbReference>
<dbReference type="GO" id="GO:0016020">
    <property type="term" value="C:membrane"/>
    <property type="evidence" value="ECO:0007669"/>
    <property type="project" value="UniProtKB-SubCell"/>
</dbReference>
<feature type="transmembrane region" description="Helical" evidence="5">
    <location>
        <begin position="434"/>
        <end position="452"/>
    </location>
</feature>
<dbReference type="InterPro" id="IPR036259">
    <property type="entry name" value="MFS_trans_sf"/>
</dbReference>
<feature type="domain" description="Major facilitator superfamily (MFS) profile" evidence="6">
    <location>
        <begin position="30"/>
        <end position="484"/>
    </location>
</feature>
<feature type="transmembrane region" description="Helical" evidence="5">
    <location>
        <begin position="195"/>
        <end position="214"/>
    </location>
</feature>
<comment type="subcellular location">
    <subcellularLocation>
        <location evidence="1">Membrane</location>
        <topology evidence="1">Multi-pass membrane protein</topology>
    </subcellularLocation>
</comment>
<evidence type="ECO:0000313" key="7">
    <source>
        <dbReference type="EnsemblPlants" id="Kaladp0008s0004.1.v1.1.CDS.1"/>
    </source>
</evidence>
<evidence type="ECO:0000313" key="8">
    <source>
        <dbReference type="Proteomes" id="UP000594263"/>
    </source>
</evidence>
<sequence length="505" mass="55297">MGAADQTRPSSLDETMETCIGDFSWPQFFQSLLVSMAWIFDAQQTFISVFTDAVPSWHCTAAESICSPALSSLCSIPRDSWAWDYLPAHTSIVSEWELQCASIFITGIPTSAFFAGCLTGGLLFAALADSSLGRKNMLLLSCFIMSATSLLTAFSTNLWIYSMLRFICGVGRATVGTCSLVLASELVGKRWRGQVAILGFFCFTLGFLSLPSLAYMNMGCTWRNMYLLTSIPTLFYCLLVKLTVHESPRWLFIKGRREDAISTLQSLTSRDYNNSVTIFETLVVKEAAEDGDGTYYSSMKMLFAEKRWAVRRVAAVMAVGFGIGITYYGMPLGLANLSFSLYLSVTLNALAELPASLLTFLFIHKLRRKTSLLFFTLMSGGFSMLSVGVAAGGLIQMGLEMISFFFVCSSFNMILIYTLELFPTCVRNSAISMVREALVLGGVFSPLLVAAGRGLDNGAVTAGVFGLLISLCGLFVAFLPETRGGRLCDTLEEEENKHLTTNHPC</sequence>
<proteinExistence type="predicted"/>
<feature type="transmembrane region" description="Helical" evidence="5">
    <location>
        <begin position="341"/>
        <end position="363"/>
    </location>
</feature>
<dbReference type="OMA" id="WTSIPTI"/>
<accession>A0A7N0SVV5</accession>
<dbReference type="AlphaFoldDB" id="A0A7N0SVV5"/>
<dbReference type="Gramene" id="Kaladp0008s0004.1.v1.1">
    <property type="protein sequence ID" value="Kaladp0008s0004.1.v1.1.CDS.1"/>
    <property type="gene ID" value="Kaladp0008s0004.v1.1"/>
</dbReference>
<dbReference type="PROSITE" id="PS50850">
    <property type="entry name" value="MFS"/>
    <property type="match status" value="1"/>
</dbReference>
<feature type="transmembrane region" description="Helical" evidence="5">
    <location>
        <begin position="103"/>
        <end position="125"/>
    </location>
</feature>
<dbReference type="Proteomes" id="UP000594263">
    <property type="component" value="Unplaced"/>
</dbReference>
<keyword evidence="4 5" id="KW-0472">Membrane</keyword>
<dbReference type="GO" id="GO:0022857">
    <property type="term" value="F:transmembrane transporter activity"/>
    <property type="evidence" value="ECO:0007669"/>
    <property type="project" value="InterPro"/>
</dbReference>
<evidence type="ECO:0000256" key="2">
    <source>
        <dbReference type="ARBA" id="ARBA00022692"/>
    </source>
</evidence>
<protein>
    <recommendedName>
        <fullName evidence="6">Major facilitator superfamily (MFS) profile domain-containing protein</fullName>
    </recommendedName>
</protein>